<reference evidence="4" key="1">
    <citation type="submission" date="2025-08" db="UniProtKB">
        <authorList>
            <consortium name="RefSeq"/>
        </authorList>
    </citation>
    <scope>IDENTIFICATION</scope>
    <source>
        <tissue evidence="4">Muscle</tissue>
    </source>
</reference>
<keyword evidence="3" id="KW-1185">Reference proteome</keyword>
<feature type="chain" id="PRO_5047358919" evidence="1">
    <location>
        <begin position="28"/>
        <end position="422"/>
    </location>
</feature>
<keyword evidence="1" id="KW-0732">Signal</keyword>
<dbReference type="GeneID" id="111087196"/>
<dbReference type="Proteomes" id="UP000694941">
    <property type="component" value="Unplaced"/>
</dbReference>
<sequence length="422" mass="46694">MVSLAITLHVFLQLCFIGLMLIDSSMLQLVGQWNSKFNPNPWIANHPPIRVQEPETTKRSKHNNILETTGVNSSSIIDNNNTTNGILKQDFVEDPYLKFGLAEDKLSLSTSFSNPFQVTEIAPDGGGMFHDSLDSSGLTLKQAFLESLNLQQQPGRIPQGNQSPMFITDDTIPENFPQANGVVFPGVVSYGDSVFQQRPFIQRYGFPFPTNSHDGGFIPPFRPLRHGSVIASPFLGLRTGSLAPGGSFYPSKTPSSNKLVLSAASIQENPQLAPEVNQGIAPFGQISPFGHSVPKLLGIQSSQPNLGPLRATQLGTMRYFSPWLRGRGIPLNGGFLYNREVPLQFNHFRCENYDLPGHYADIEAGCQVFHLCDVEKRHTVFMCPPGTLFNQPLQACDWAYRVRCASSARFFKFKRTSCQGNI</sequence>
<organism evidence="3 4">
    <name type="scientific">Limulus polyphemus</name>
    <name type="common">Atlantic horseshoe crab</name>
    <dbReference type="NCBI Taxonomy" id="6850"/>
    <lineage>
        <taxon>Eukaryota</taxon>
        <taxon>Metazoa</taxon>
        <taxon>Ecdysozoa</taxon>
        <taxon>Arthropoda</taxon>
        <taxon>Chelicerata</taxon>
        <taxon>Merostomata</taxon>
        <taxon>Xiphosura</taxon>
        <taxon>Limulidae</taxon>
        <taxon>Limulus</taxon>
    </lineage>
</organism>
<feature type="signal peptide" evidence="1">
    <location>
        <begin position="1"/>
        <end position="27"/>
    </location>
</feature>
<evidence type="ECO:0000259" key="2">
    <source>
        <dbReference type="PROSITE" id="PS50940"/>
    </source>
</evidence>
<evidence type="ECO:0000313" key="3">
    <source>
        <dbReference type="Proteomes" id="UP000694941"/>
    </source>
</evidence>
<protein>
    <submittedName>
        <fullName evidence="4">Uncharacterized protein LOC111087196</fullName>
    </submittedName>
</protein>
<dbReference type="Gene3D" id="2.170.140.10">
    <property type="entry name" value="Chitin binding domain"/>
    <property type="match status" value="1"/>
</dbReference>
<dbReference type="RefSeq" id="XP_022248737.1">
    <property type="nucleotide sequence ID" value="XM_022393029.1"/>
</dbReference>
<dbReference type="SMART" id="SM00494">
    <property type="entry name" value="ChtBD2"/>
    <property type="match status" value="1"/>
</dbReference>
<evidence type="ECO:0000313" key="4">
    <source>
        <dbReference type="RefSeq" id="XP_022248737.1"/>
    </source>
</evidence>
<evidence type="ECO:0000256" key="1">
    <source>
        <dbReference type="SAM" id="SignalP"/>
    </source>
</evidence>
<dbReference type="InterPro" id="IPR002557">
    <property type="entry name" value="Chitin-bd_dom"/>
</dbReference>
<dbReference type="PANTHER" id="PTHR22933:SF31">
    <property type="entry name" value="FI18007P1"/>
    <property type="match status" value="1"/>
</dbReference>
<dbReference type="InterPro" id="IPR052976">
    <property type="entry name" value="Scoloptoxin-like"/>
</dbReference>
<feature type="domain" description="Chitin-binding type-2" evidence="2">
    <location>
        <begin position="347"/>
        <end position="406"/>
    </location>
</feature>
<accession>A0ABM1SYN1</accession>
<dbReference type="PANTHER" id="PTHR22933">
    <property type="entry name" value="FI18007P1-RELATED"/>
    <property type="match status" value="1"/>
</dbReference>
<gene>
    <name evidence="4" type="primary">LOC111087196</name>
</gene>
<proteinExistence type="predicted"/>
<dbReference type="PROSITE" id="PS50940">
    <property type="entry name" value="CHIT_BIND_II"/>
    <property type="match status" value="1"/>
</dbReference>
<name>A0ABM1SYN1_LIMPO</name>
<dbReference type="SUPFAM" id="SSF57625">
    <property type="entry name" value="Invertebrate chitin-binding proteins"/>
    <property type="match status" value="1"/>
</dbReference>
<dbReference type="Pfam" id="PF01607">
    <property type="entry name" value="CBM_14"/>
    <property type="match status" value="1"/>
</dbReference>
<dbReference type="InterPro" id="IPR036508">
    <property type="entry name" value="Chitin-bd_dom_sf"/>
</dbReference>